<organism evidence="8 9">
    <name type="scientific">Penicillium argentinense</name>
    <dbReference type="NCBI Taxonomy" id="1131581"/>
    <lineage>
        <taxon>Eukaryota</taxon>
        <taxon>Fungi</taxon>
        <taxon>Dikarya</taxon>
        <taxon>Ascomycota</taxon>
        <taxon>Pezizomycotina</taxon>
        <taxon>Eurotiomycetes</taxon>
        <taxon>Eurotiomycetidae</taxon>
        <taxon>Eurotiales</taxon>
        <taxon>Aspergillaceae</taxon>
        <taxon>Penicillium</taxon>
    </lineage>
</organism>
<dbReference type="GO" id="GO:0048211">
    <property type="term" value="P:Golgi vesicle docking"/>
    <property type="evidence" value="ECO:0007669"/>
    <property type="project" value="TreeGrafter"/>
</dbReference>
<comment type="caution">
    <text evidence="8">The sequence shown here is derived from an EMBL/GenBank/DDBJ whole genome shotgun (WGS) entry which is preliminary data.</text>
</comment>
<dbReference type="GO" id="GO:0000139">
    <property type="term" value="C:Golgi membrane"/>
    <property type="evidence" value="ECO:0007669"/>
    <property type="project" value="InterPro"/>
</dbReference>
<dbReference type="GO" id="GO:0005795">
    <property type="term" value="C:Golgi stack"/>
    <property type="evidence" value="ECO:0007669"/>
    <property type="project" value="TreeGrafter"/>
</dbReference>
<keyword evidence="2" id="KW-0333">Golgi apparatus</keyword>
<evidence type="ECO:0000256" key="2">
    <source>
        <dbReference type="ARBA" id="ARBA00023034"/>
    </source>
</evidence>
<dbReference type="InterPro" id="IPR011989">
    <property type="entry name" value="ARM-like"/>
</dbReference>
<dbReference type="SUPFAM" id="SSF48371">
    <property type="entry name" value="ARM repeat"/>
    <property type="match status" value="1"/>
</dbReference>
<feature type="compositionally biased region" description="Polar residues" evidence="5">
    <location>
        <begin position="981"/>
        <end position="995"/>
    </location>
</feature>
<dbReference type="RefSeq" id="XP_056468902.1">
    <property type="nucleotide sequence ID" value="XM_056623914.1"/>
</dbReference>
<dbReference type="InterPro" id="IPR024095">
    <property type="entry name" value="Vesicle_P115"/>
</dbReference>
<evidence type="ECO:0000313" key="9">
    <source>
        <dbReference type="Proteomes" id="UP001149074"/>
    </source>
</evidence>
<dbReference type="PANTHER" id="PTHR10013">
    <property type="entry name" value="GENERAL VESICULAR TRANSPORT FACTOR P115"/>
    <property type="match status" value="1"/>
</dbReference>
<dbReference type="Gene3D" id="1.25.10.10">
    <property type="entry name" value="Leucine-rich Repeat Variant"/>
    <property type="match status" value="1"/>
</dbReference>
<dbReference type="GO" id="GO:0006888">
    <property type="term" value="P:endoplasmic reticulum to Golgi vesicle-mediated transport"/>
    <property type="evidence" value="ECO:0007669"/>
    <property type="project" value="TreeGrafter"/>
</dbReference>
<dbReference type="Gene3D" id="1.10.287.1490">
    <property type="match status" value="1"/>
</dbReference>
<feature type="compositionally biased region" description="Basic and acidic residues" evidence="5">
    <location>
        <begin position="1049"/>
        <end position="1059"/>
    </location>
</feature>
<keyword evidence="9" id="KW-1185">Reference proteome</keyword>
<gene>
    <name evidence="8" type="ORF">N7532_011423</name>
</gene>
<feature type="compositionally biased region" description="Polar residues" evidence="5">
    <location>
        <begin position="905"/>
        <end position="914"/>
    </location>
</feature>
<evidence type="ECO:0000256" key="5">
    <source>
        <dbReference type="SAM" id="MobiDB-lite"/>
    </source>
</evidence>
<accession>A0A9W9JUY4</accession>
<dbReference type="OrthoDB" id="198977at2759"/>
<feature type="domain" description="Vesicle tethering protein Uso1/P115-like head" evidence="6">
    <location>
        <begin position="341"/>
        <end position="652"/>
    </location>
</feature>
<feature type="coiled-coil region" evidence="4">
    <location>
        <begin position="748"/>
        <end position="811"/>
    </location>
</feature>
<evidence type="ECO:0000256" key="3">
    <source>
        <dbReference type="ARBA" id="ARBA00023054"/>
    </source>
</evidence>
<dbReference type="PANTHER" id="PTHR10013:SF0">
    <property type="entry name" value="GENERAL VESICULAR TRANSPORT FACTOR P115"/>
    <property type="match status" value="1"/>
</dbReference>
<proteinExistence type="predicted"/>
<feature type="compositionally biased region" description="Polar residues" evidence="5">
    <location>
        <begin position="724"/>
        <end position="738"/>
    </location>
</feature>
<dbReference type="InterPro" id="IPR016024">
    <property type="entry name" value="ARM-type_fold"/>
</dbReference>
<feature type="region of interest" description="Disordered" evidence="5">
    <location>
        <begin position="905"/>
        <end position="927"/>
    </location>
</feature>
<feature type="compositionally biased region" description="Basic and acidic residues" evidence="5">
    <location>
        <begin position="704"/>
        <end position="718"/>
    </location>
</feature>
<reference evidence="8" key="1">
    <citation type="submission" date="2022-11" db="EMBL/GenBank/DDBJ databases">
        <authorList>
            <person name="Petersen C."/>
        </authorList>
    </citation>
    <scope>NUCLEOTIDE SEQUENCE</scope>
    <source>
        <strain evidence="8">IBT 30761</strain>
    </source>
</reference>
<dbReference type="GO" id="GO:0048280">
    <property type="term" value="P:vesicle fusion with Golgi apparatus"/>
    <property type="evidence" value="ECO:0007669"/>
    <property type="project" value="InterPro"/>
</dbReference>
<dbReference type="GO" id="GO:0005783">
    <property type="term" value="C:endoplasmic reticulum"/>
    <property type="evidence" value="ECO:0007669"/>
    <property type="project" value="TreeGrafter"/>
</dbReference>
<evidence type="ECO:0000259" key="6">
    <source>
        <dbReference type="Pfam" id="PF04869"/>
    </source>
</evidence>
<dbReference type="Pfam" id="PF04871">
    <property type="entry name" value="Uso1_p115_C"/>
    <property type="match status" value="1"/>
</dbReference>
<feature type="compositionally biased region" description="Basic and acidic residues" evidence="5">
    <location>
        <begin position="1141"/>
        <end position="1150"/>
    </location>
</feature>
<dbReference type="InterPro" id="IPR006953">
    <property type="entry name" value="Vesicle_Uso1_P115_head"/>
</dbReference>
<feature type="compositionally biased region" description="Basic and acidic residues" evidence="5">
    <location>
        <begin position="998"/>
        <end position="1015"/>
    </location>
</feature>
<name>A0A9W9JUY4_9EURO</name>
<feature type="compositionally biased region" description="Acidic residues" evidence="5">
    <location>
        <begin position="1153"/>
        <end position="1168"/>
    </location>
</feature>
<feature type="domain" description="Uso1/p115-like vesicle tethering protein C-terminal" evidence="7">
    <location>
        <begin position="1051"/>
        <end position="1168"/>
    </location>
</feature>
<evidence type="ECO:0000313" key="8">
    <source>
        <dbReference type="EMBL" id="KAJ5082380.1"/>
    </source>
</evidence>
<keyword evidence="3 4" id="KW-0175">Coiled coil</keyword>
<dbReference type="GeneID" id="81362893"/>
<dbReference type="GO" id="GO:0012507">
    <property type="term" value="C:ER to Golgi transport vesicle membrane"/>
    <property type="evidence" value="ECO:0007669"/>
    <property type="project" value="TreeGrafter"/>
</dbReference>
<feature type="compositionally biased region" description="Basic and acidic residues" evidence="5">
    <location>
        <begin position="1075"/>
        <end position="1085"/>
    </location>
</feature>
<dbReference type="SUPFAM" id="SSF57997">
    <property type="entry name" value="Tropomyosin"/>
    <property type="match status" value="1"/>
</dbReference>
<dbReference type="FunFam" id="1.25.10.10:FF:000296">
    <property type="entry name" value="Related to transport protein USO1"/>
    <property type="match status" value="1"/>
</dbReference>
<dbReference type="Pfam" id="PF04869">
    <property type="entry name" value="Uso1_p115_head"/>
    <property type="match status" value="1"/>
</dbReference>
<evidence type="ECO:0000259" key="7">
    <source>
        <dbReference type="Pfam" id="PF04871"/>
    </source>
</evidence>
<comment type="subcellular location">
    <subcellularLocation>
        <location evidence="1">Golgi apparatus</location>
    </subcellularLocation>
</comment>
<feature type="region of interest" description="Disordered" evidence="5">
    <location>
        <begin position="951"/>
        <end position="1036"/>
    </location>
</feature>
<feature type="region of interest" description="Disordered" evidence="5">
    <location>
        <begin position="1141"/>
        <end position="1168"/>
    </location>
</feature>
<dbReference type="GO" id="GO:0006886">
    <property type="term" value="P:intracellular protein transport"/>
    <property type="evidence" value="ECO:0007669"/>
    <property type="project" value="InterPro"/>
</dbReference>
<feature type="region of interest" description="Disordered" evidence="5">
    <location>
        <begin position="1049"/>
        <end position="1129"/>
    </location>
</feature>
<dbReference type="EMBL" id="JAPQKI010000011">
    <property type="protein sequence ID" value="KAJ5082380.1"/>
    <property type="molecule type" value="Genomic_DNA"/>
</dbReference>
<feature type="compositionally biased region" description="Basic and acidic residues" evidence="5">
    <location>
        <begin position="1107"/>
        <end position="1118"/>
    </location>
</feature>
<protein>
    <submittedName>
        <fullName evidence="8">Uncharacterized protein</fullName>
    </submittedName>
</protein>
<evidence type="ECO:0000256" key="1">
    <source>
        <dbReference type="ARBA" id="ARBA00004555"/>
    </source>
</evidence>
<feature type="region of interest" description="Disordered" evidence="5">
    <location>
        <begin position="704"/>
        <end position="738"/>
    </location>
</feature>
<feature type="compositionally biased region" description="Basic and acidic residues" evidence="5">
    <location>
        <begin position="951"/>
        <end position="980"/>
    </location>
</feature>
<dbReference type="AlphaFoldDB" id="A0A9W9JUY4"/>
<feature type="compositionally biased region" description="Polar residues" evidence="5">
    <location>
        <begin position="1016"/>
        <end position="1031"/>
    </location>
</feature>
<dbReference type="InterPro" id="IPR006955">
    <property type="entry name" value="Uso1_p115_C"/>
</dbReference>
<evidence type="ECO:0000256" key="4">
    <source>
        <dbReference type="SAM" id="Coils"/>
    </source>
</evidence>
<dbReference type="Proteomes" id="UP001149074">
    <property type="component" value="Unassembled WGS sequence"/>
</dbReference>
<sequence length="1168" mass="130408">MFRILESQAPAKQTATDTIDVLSSRLQSATLLEDRRAAIQGLRSFAKLYPASVASGGLRSLISSLRNDGEDVDTTKVVLETLLMLFTPDENSPEASDEIALWLADEFTQRQDNITILLDLLETRDFYSRLYSLQLMSHISSARPERTQECIFTAPLGISRLVNVLTDTREPVRNEALLLLIVLTPASEELQKLVAFENAFEILFSLIEAEGALTHGTEVVEDCLSLLAHLLRFNVSNQSFFRETGCVKKLTKLLSDCEQETEGEEPAPQWALIHRDKNVWGLLAIIQLFLVRGGVGTPANQTAFWQNGVTEQVLSIAFGQKFNVNVTSKALSTCADLIRGNSPLQERFGDIEVSWGSRVQDAKAANGHAEPERINVIEAFLKLSLQPSPNSMLDARLAACECMEAFFAHHPGIRMHVLRRAIDGHISGQDRIPNILSVLLTVPESRGNADPYQVWMASVLMFHLLFDDHEAKATAMKVTEGDAESGEEVVTSVQTVVGNLITGLQRGDDERITVGYLMLLCGWLFEDPDVVNDLLGEGSSIQTLLQEIKHPRVPSKLVPGLCTVLLGIIYEFSTKDSPIPRVTLHKLLLEQLGREQYIDKITKLRECPLVRDFEVLPQTSVGQTDGGLPEVFFDRSFVEFLKDNFSRLLRAIDREPGFEISVVANGVEKGVSRELVDSLRAELEDRSQTLQKLESDLVNVQRKLEQEQSDHRKTKESGSVEVSKAQQSQQSLRYSHAQELSQLDEQHKQSKNELLRQHSEQLRAIDNQLKEASADYERKSAKVKSHHVQEVAGLQKKIDQLEAELSKVREQHASEVSGLKSVIHELETTISQSKESHAGQVSDLHQKLQDFESTLSSSKGQHETEIAGLKASIEILESQLSTVKSEHEAETADLKKARETLQSELNRVQKSTESLEAAKGQYGAETADLKKTIEKLRSEVDKAQYDAKELEAAKKQQDSEADRLQKEVKSLQADLDKEKNNATQSLETAKGQQESETADLKKTIEALRSDLDKAQQKSNQVLESAKGQQASETDDLKKTIETLRLDYEKAKQQSTKDLETTNEGFSSKMSALEARTTEAERKAQEIESQAQKVADALKDAQAQLEKAQSEAKEKEDARQATQSELDDLLIVFGDLEAKRTEDKKRLKDLGQEISEDEDGEDEDDENEE</sequence>
<reference evidence="8" key="2">
    <citation type="journal article" date="2023" name="IMA Fungus">
        <title>Comparative genomic study of the Penicillium genus elucidates a diverse pangenome and 15 lateral gene transfer events.</title>
        <authorList>
            <person name="Petersen C."/>
            <person name="Sorensen T."/>
            <person name="Nielsen M.R."/>
            <person name="Sondergaard T.E."/>
            <person name="Sorensen J.L."/>
            <person name="Fitzpatrick D.A."/>
            <person name="Frisvad J.C."/>
            <person name="Nielsen K.L."/>
        </authorList>
    </citation>
    <scope>NUCLEOTIDE SEQUENCE</scope>
    <source>
        <strain evidence="8">IBT 30761</strain>
    </source>
</reference>